<keyword evidence="2" id="KW-0269">Exonuclease</keyword>
<sequence length="229" mass="26024">MINVPVTKAASDALNTVMSIEFTKAKIKINGKNLNGLVKRGVDISPGKVKCTSYCQVKIDEIDYTVLWKFSNCQVELCEATAQAAAEPTPAPKESYESDTDTQHTLPFKVLGTCHSTCRQDALEEAYSYLNEYNRPVFVKLEHEVDNAYDSNAIAVFVQTDYEYKKVGYIASELTKYVHQHLHDPDFTVSVRHIRFCTNFWMVGYYITIELSKKGLWDKEVVKASKRVK</sequence>
<dbReference type="GO" id="GO:0003676">
    <property type="term" value="F:nucleic acid binding"/>
    <property type="evidence" value="ECO:0007669"/>
    <property type="project" value="InterPro"/>
</dbReference>
<organism evidence="2 3">
    <name type="scientific">Paramuricea clavata</name>
    <name type="common">Red gorgonian</name>
    <name type="synonym">Violescent sea-whip</name>
    <dbReference type="NCBI Taxonomy" id="317549"/>
    <lineage>
        <taxon>Eukaryota</taxon>
        <taxon>Metazoa</taxon>
        <taxon>Cnidaria</taxon>
        <taxon>Anthozoa</taxon>
        <taxon>Octocorallia</taxon>
        <taxon>Malacalcyonacea</taxon>
        <taxon>Plexauridae</taxon>
        <taxon>Paramuricea</taxon>
    </lineage>
</organism>
<gene>
    <name evidence="2" type="ORF">PACLA_8A018315</name>
</gene>
<dbReference type="EMBL" id="CACRXK020001697">
    <property type="protein sequence ID" value="CAB3990642.1"/>
    <property type="molecule type" value="Genomic_DNA"/>
</dbReference>
<dbReference type="Pfam" id="PF08797">
    <property type="entry name" value="HIRAN"/>
    <property type="match status" value="1"/>
</dbReference>
<dbReference type="InterPro" id="IPR014905">
    <property type="entry name" value="HIRAN"/>
</dbReference>
<comment type="caution">
    <text evidence="2">The sequence shown here is derived from an EMBL/GenBank/DDBJ whole genome shotgun (WGS) entry which is preliminary data.</text>
</comment>
<dbReference type="GO" id="GO:0004527">
    <property type="term" value="F:exonuclease activity"/>
    <property type="evidence" value="ECO:0007669"/>
    <property type="project" value="UniProtKB-KW"/>
</dbReference>
<name>A0A6S7GLK8_PARCT</name>
<dbReference type="GO" id="GO:0016818">
    <property type="term" value="F:hydrolase activity, acting on acid anhydrides, in phosphorus-containing anhydrides"/>
    <property type="evidence" value="ECO:0007669"/>
    <property type="project" value="InterPro"/>
</dbReference>
<keyword evidence="2" id="KW-0378">Hydrolase</keyword>
<dbReference type="GO" id="GO:0008270">
    <property type="term" value="F:zinc ion binding"/>
    <property type="evidence" value="ECO:0007669"/>
    <property type="project" value="InterPro"/>
</dbReference>
<protein>
    <submittedName>
        <fullName evidence="2">Exonuclease 1</fullName>
    </submittedName>
</protein>
<dbReference type="AlphaFoldDB" id="A0A6S7GLK8"/>
<proteinExistence type="predicted"/>
<feature type="domain" description="HIRAN" evidence="1">
    <location>
        <begin position="132"/>
        <end position="199"/>
    </location>
</feature>
<keyword evidence="2" id="KW-0540">Nuclease</keyword>
<accession>A0A6S7GLK8</accession>
<dbReference type="Gene3D" id="3.30.70.2330">
    <property type="match status" value="1"/>
</dbReference>
<evidence type="ECO:0000313" key="3">
    <source>
        <dbReference type="Proteomes" id="UP001152795"/>
    </source>
</evidence>
<dbReference type="Proteomes" id="UP001152795">
    <property type="component" value="Unassembled WGS sequence"/>
</dbReference>
<evidence type="ECO:0000313" key="2">
    <source>
        <dbReference type="EMBL" id="CAB3990642.1"/>
    </source>
</evidence>
<reference evidence="2" key="1">
    <citation type="submission" date="2020-04" db="EMBL/GenBank/DDBJ databases">
        <authorList>
            <person name="Alioto T."/>
            <person name="Alioto T."/>
            <person name="Gomez Garrido J."/>
        </authorList>
    </citation>
    <scope>NUCLEOTIDE SEQUENCE</scope>
    <source>
        <strain evidence="2">A484AB</strain>
    </source>
</reference>
<keyword evidence="3" id="KW-1185">Reference proteome</keyword>
<evidence type="ECO:0000259" key="1">
    <source>
        <dbReference type="Pfam" id="PF08797"/>
    </source>
</evidence>